<dbReference type="Pfam" id="PF04480">
    <property type="entry name" value="DUF559"/>
    <property type="match status" value="1"/>
</dbReference>
<dbReference type="SUPFAM" id="SSF52980">
    <property type="entry name" value="Restriction endonuclease-like"/>
    <property type="match status" value="1"/>
</dbReference>
<feature type="domain" description="DUF559" evidence="1">
    <location>
        <begin position="229"/>
        <end position="292"/>
    </location>
</feature>
<evidence type="ECO:0000313" key="2">
    <source>
        <dbReference type="EMBL" id="MDQ0371436.1"/>
    </source>
</evidence>
<accession>A0AAE3W891</accession>
<gene>
    <name evidence="2" type="ORF">J2S42_008105</name>
</gene>
<dbReference type="EMBL" id="JAUSUZ010000001">
    <property type="protein sequence ID" value="MDQ0371436.1"/>
    <property type="molecule type" value="Genomic_DNA"/>
</dbReference>
<evidence type="ECO:0000313" key="3">
    <source>
        <dbReference type="Proteomes" id="UP001240236"/>
    </source>
</evidence>
<proteinExistence type="predicted"/>
<evidence type="ECO:0000259" key="1">
    <source>
        <dbReference type="Pfam" id="PF04480"/>
    </source>
</evidence>
<protein>
    <recommendedName>
        <fullName evidence="1">DUF559 domain-containing protein</fullName>
    </recommendedName>
</protein>
<keyword evidence="3" id="KW-1185">Reference proteome</keyword>
<dbReference type="Gene3D" id="3.40.960.10">
    <property type="entry name" value="VSR Endonuclease"/>
    <property type="match status" value="1"/>
</dbReference>
<dbReference type="AlphaFoldDB" id="A0AAE3W891"/>
<dbReference type="InterPro" id="IPR007569">
    <property type="entry name" value="DUF559"/>
</dbReference>
<comment type="caution">
    <text evidence="2">The sequence shown here is derived from an EMBL/GenBank/DDBJ whole genome shotgun (WGS) entry which is preliminary data.</text>
</comment>
<dbReference type="RefSeq" id="WP_307248211.1">
    <property type="nucleotide sequence ID" value="NZ_JAUSUZ010000001.1"/>
</dbReference>
<reference evidence="2 3" key="1">
    <citation type="submission" date="2023-07" db="EMBL/GenBank/DDBJ databases">
        <title>Sequencing the genomes of 1000 actinobacteria strains.</title>
        <authorList>
            <person name="Klenk H.-P."/>
        </authorList>
    </citation>
    <scope>NUCLEOTIDE SEQUENCE [LARGE SCALE GENOMIC DNA]</scope>
    <source>
        <strain evidence="2 3">DSM 44709</strain>
    </source>
</reference>
<dbReference type="Proteomes" id="UP001240236">
    <property type="component" value="Unassembled WGS sequence"/>
</dbReference>
<sequence>MTRADVHRQLRGRPFRGRDAIAAGLVTLAQLKGPAWKRLYQGIYVEADWYRPDDHRMWCEAALLAAPEGSAVGGLSAARLWSVDLLQPGDPVTVIVPPGRRTREQVRLSVVRAALPADQVDGFGGLRLTTAARTAFDLGRGPDRTGAVIAVDAMLHRRLITADEIAALANRHPGWPGVSRLREVLALAEPKSESPMETRLRLIIVDGGLPRPVAQHLVRTPDGRSVGRVDLAYPELRIVLEYEGDHHRDPATYRKDIARFNRIQETGWLALRFTADDVFTRPQKIIEEVRRAMAAMTRTKAISGT</sequence>
<name>A0AAE3W891_9ACTN</name>
<dbReference type="InterPro" id="IPR011335">
    <property type="entry name" value="Restrct_endonuc-II-like"/>
</dbReference>
<organism evidence="2 3">
    <name type="scientific">Catenuloplanes indicus</name>
    <dbReference type="NCBI Taxonomy" id="137267"/>
    <lineage>
        <taxon>Bacteria</taxon>
        <taxon>Bacillati</taxon>
        <taxon>Actinomycetota</taxon>
        <taxon>Actinomycetes</taxon>
        <taxon>Micromonosporales</taxon>
        <taxon>Micromonosporaceae</taxon>
        <taxon>Catenuloplanes</taxon>
    </lineage>
</organism>